<dbReference type="EMBL" id="KZ678383">
    <property type="protein sequence ID" value="PSS00601.1"/>
    <property type="molecule type" value="Genomic_DNA"/>
</dbReference>
<dbReference type="AlphaFoldDB" id="A0A2T3AJ55"/>
<proteinExistence type="predicted"/>
<dbReference type="Proteomes" id="UP000241462">
    <property type="component" value="Unassembled WGS sequence"/>
</dbReference>
<organism evidence="1 2">
    <name type="scientific">Coniella lustricola</name>
    <dbReference type="NCBI Taxonomy" id="2025994"/>
    <lineage>
        <taxon>Eukaryota</taxon>
        <taxon>Fungi</taxon>
        <taxon>Dikarya</taxon>
        <taxon>Ascomycota</taxon>
        <taxon>Pezizomycotina</taxon>
        <taxon>Sordariomycetes</taxon>
        <taxon>Sordariomycetidae</taxon>
        <taxon>Diaporthales</taxon>
        <taxon>Schizoparmaceae</taxon>
        <taxon>Coniella</taxon>
    </lineage>
</organism>
<sequence length="163" mass="18007">MVPSSLPVTIKAIPQNTTFFSINAKMTSGQRIERLSDTALDRRPLDHRHPSSLCPDSGVPVPVPAGYTSSTWICPLRRAYPWLGPQSSVPGVTGCWVACWVACWTTCWGALAQNYGELHFNIARSWLALLAFSHTRTRFSASTAATALIPVPGLTWLTWPRWI</sequence>
<gene>
    <name evidence="1" type="ORF">BD289DRAFT_423981</name>
</gene>
<keyword evidence="2" id="KW-1185">Reference proteome</keyword>
<protein>
    <submittedName>
        <fullName evidence="1">Uncharacterized protein</fullName>
    </submittedName>
</protein>
<dbReference type="InParanoid" id="A0A2T3AJ55"/>
<evidence type="ECO:0000313" key="1">
    <source>
        <dbReference type="EMBL" id="PSS00601.1"/>
    </source>
</evidence>
<name>A0A2T3AJ55_9PEZI</name>
<reference evidence="1 2" key="1">
    <citation type="journal article" date="2018" name="Mycol. Prog.">
        <title>Coniella lustricola, a new species from submerged detritus.</title>
        <authorList>
            <person name="Raudabaugh D.B."/>
            <person name="Iturriaga T."/>
            <person name="Carver A."/>
            <person name="Mondo S."/>
            <person name="Pangilinan J."/>
            <person name="Lipzen A."/>
            <person name="He G."/>
            <person name="Amirebrahimi M."/>
            <person name="Grigoriev I.V."/>
            <person name="Miller A.N."/>
        </authorList>
    </citation>
    <scope>NUCLEOTIDE SEQUENCE [LARGE SCALE GENOMIC DNA]</scope>
    <source>
        <strain evidence="1 2">B22-T-1</strain>
    </source>
</reference>
<evidence type="ECO:0000313" key="2">
    <source>
        <dbReference type="Proteomes" id="UP000241462"/>
    </source>
</evidence>
<accession>A0A2T3AJ55</accession>